<dbReference type="InterPro" id="IPR004589">
    <property type="entry name" value="DNA_helicase_ATP-dep_RecQ"/>
</dbReference>
<name>A0A9D9HN98_9SPIR</name>
<evidence type="ECO:0000256" key="7">
    <source>
        <dbReference type="ARBA" id="ARBA00023235"/>
    </source>
</evidence>
<protein>
    <recommendedName>
        <fullName evidence="9">DNA 3'-5' helicase</fullName>
        <ecNumber evidence="9">5.6.2.4</ecNumber>
    </recommendedName>
</protein>
<keyword evidence="5" id="KW-0067">ATP-binding</keyword>
<evidence type="ECO:0000313" key="13">
    <source>
        <dbReference type="Proteomes" id="UP000823638"/>
    </source>
</evidence>
<evidence type="ECO:0000256" key="3">
    <source>
        <dbReference type="ARBA" id="ARBA00022801"/>
    </source>
</evidence>
<evidence type="ECO:0000313" key="12">
    <source>
        <dbReference type="EMBL" id="MBO8456864.1"/>
    </source>
</evidence>
<evidence type="ECO:0000256" key="5">
    <source>
        <dbReference type="ARBA" id="ARBA00022840"/>
    </source>
</evidence>
<dbReference type="PROSITE" id="PS51192">
    <property type="entry name" value="HELICASE_ATP_BIND_1"/>
    <property type="match status" value="1"/>
</dbReference>
<dbReference type="GO" id="GO:0043138">
    <property type="term" value="F:3'-5' DNA helicase activity"/>
    <property type="evidence" value="ECO:0007669"/>
    <property type="project" value="UniProtKB-EC"/>
</dbReference>
<dbReference type="CDD" id="cd17920">
    <property type="entry name" value="DEXHc_RecQ"/>
    <property type="match status" value="1"/>
</dbReference>
<dbReference type="Pfam" id="PF00270">
    <property type="entry name" value="DEAD"/>
    <property type="match status" value="1"/>
</dbReference>
<dbReference type="EMBL" id="JADIMM010000021">
    <property type="protein sequence ID" value="MBO8456864.1"/>
    <property type="molecule type" value="Genomic_DNA"/>
</dbReference>
<feature type="domain" description="Helicase C-terminal" evidence="11">
    <location>
        <begin position="248"/>
        <end position="393"/>
    </location>
</feature>
<dbReference type="Proteomes" id="UP000823638">
    <property type="component" value="Unassembled WGS sequence"/>
</dbReference>
<dbReference type="InterPro" id="IPR014001">
    <property type="entry name" value="Helicase_ATP-bd"/>
</dbReference>
<keyword evidence="3" id="KW-0378">Hydrolase</keyword>
<comment type="similarity">
    <text evidence="1">Belongs to the helicase family. RecQ subfamily.</text>
</comment>
<dbReference type="AlphaFoldDB" id="A0A9D9HN98"/>
<keyword evidence="2" id="KW-0547">Nucleotide-binding</keyword>
<dbReference type="GO" id="GO:0006310">
    <property type="term" value="P:DNA recombination"/>
    <property type="evidence" value="ECO:0007669"/>
    <property type="project" value="InterPro"/>
</dbReference>
<accession>A0A9D9HN98</accession>
<dbReference type="SMART" id="SM00490">
    <property type="entry name" value="HELICc"/>
    <property type="match status" value="1"/>
</dbReference>
<evidence type="ECO:0000259" key="11">
    <source>
        <dbReference type="PROSITE" id="PS51194"/>
    </source>
</evidence>
<gene>
    <name evidence="12" type="ORF">IAA81_01395</name>
</gene>
<evidence type="ECO:0000256" key="8">
    <source>
        <dbReference type="ARBA" id="ARBA00034617"/>
    </source>
</evidence>
<dbReference type="Gene3D" id="3.40.50.300">
    <property type="entry name" value="P-loop containing nucleotide triphosphate hydrolases"/>
    <property type="match status" value="2"/>
</dbReference>
<evidence type="ECO:0000256" key="1">
    <source>
        <dbReference type="ARBA" id="ARBA00005446"/>
    </source>
</evidence>
<dbReference type="InterPro" id="IPR027417">
    <property type="entry name" value="P-loop_NTPase"/>
</dbReference>
<evidence type="ECO:0000256" key="9">
    <source>
        <dbReference type="ARBA" id="ARBA00034808"/>
    </source>
</evidence>
<sequence>MNFEPDFIRKAREKFSVSLYPWQQLVISNILTGYETHCKTVSDSFNEEIDSEILYDEDGCSRAREIVLLPTGAGKSLCFQVPSLILPGATLVIYPLLALMADQKRRLDSCGIDSVVLRGGQSIEERNIIFKKIDSGIKFIIANPEILSSGKILTELKKSNITHLVIDEAHCCTQWGDSFRPSYLELTKIVEFLDPPVVTAFTATASPTVLNRINEIIFKGDAHIVRGDGDRTNLFFEVIKTESKDTSLVLQILKNKRPAVVFCNSRSGTEKTAKMLRRILGEDDIKFYHAGMEKQEKTDTEKWFHDNPNGILVCTCAWGMGVDKSDIKTVIHYNFPSTQEAYMQEAGRGGRDGSISKAILLWSSRDEEKLIQVKNEYITSPANFFKAYVSDDYCRRKILLCALGENNFLEKGKPTKINNLEKYKINPSMITIMDFIASQPSPEYFSCEIPSEDSYPDLKYEEKNSICSGCDVCFGSKAGMSDSEIVYNFVKKNNRRFNYELLVNNLLKSFNSETLKKYKIKIWEPENIKLILDFLLRQGRISLTKFLPEKSRVIIN</sequence>
<organism evidence="12 13">
    <name type="scientific">Candidatus Gallitreponema excrementavium</name>
    <dbReference type="NCBI Taxonomy" id="2840840"/>
    <lineage>
        <taxon>Bacteria</taxon>
        <taxon>Pseudomonadati</taxon>
        <taxon>Spirochaetota</taxon>
        <taxon>Spirochaetia</taxon>
        <taxon>Spirochaetales</taxon>
        <taxon>Candidatus Gallitreponema</taxon>
    </lineage>
</organism>
<keyword evidence="4 12" id="KW-0347">Helicase</keyword>
<comment type="caution">
    <text evidence="12">The sequence shown here is derived from an EMBL/GenBank/DDBJ whole genome shotgun (WGS) entry which is preliminary data.</text>
</comment>
<dbReference type="GO" id="GO:0005737">
    <property type="term" value="C:cytoplasm"/>
    <property type="evidence" value="ECO:0007669"/>
    <property type="project" value="TreeGrafter"/>
</dbReference>
<dbReference type="GO" id="GO:0030894">
    <property type="term" value="C:replisome"/>
    <property type="evidence" value="ECO:0007669"/>
    <property type="project" value="TreeGrafter"/>
</dbReference>
<dbReference type="PANTHER" id="PTHR13710">
    <property type="entry name" value="DNA HELICASE RECQ FAMILY MEMBER"/>
    <property type="match status" value="1"/>
</dbReference>
<proteinExistence type="inferred from homology"/>
<feature type="domain" description="Helicase ATP-binding" evidence="10">
    <location>
        <begin position="56"/>
        <end position="223"/>
    </location>
</feature>
<dbReference type="Pfam" id="PF00271">
    <property type="entry name" value="Helicase_C"/>
    <property type="match status" value="1"/>
</dbReference>
<dbReference type="GO" id="GO:0009378">
    <property type="term" value="F:four-way junction helicase activity"/>
    <property type="evidence" value="ECO:0007669"/>
    <property type="project" value="TreeGrafter"/>
</dbReference>
<keyword evidence="6" id="KW-0238">DNA-binding</keyword>
<dbReference type="GO" id="GO:0003677">
    <property type="term" value="F:DNA binding"/>
    <property type="evidence" value="ECO:0007669"/>
    <property type="project" value="UniProtKB-KW"/>
</dbReference>
<dbReference type="NCBIfam" id="TIGR00614">
    <property type="entry name" value="recQ_fam"/>
    <property type="match status" value="1"/>
</dbReference>
<dbReference type="SUPFAM" id="SSF52540">
    <property type="entry name" value="P-loop containing nucleoside triphosphate hydrolases"/>
    <property type="match status" value="1"/>
</dbReference>
<dbReference type="InterPro" id="IPR001650">
    <property type="entry name" value="Helicase_C-like"/>
</dbReference>
<dbReference type="GO" id="GO:0016787">
    <property type="term" value="F:hydrolase activity"/>
    <property type="evidence" value="ECO:0007669"/>
    <property type="project" value="UniProtKB-KW"/>
</dbReference>
<evidence type="ECO:0000256" key="6">
    <source>
        <dbReference type="ARBA" id="ARBA00023125"/>
    </source>
</evidence>
<dbReference type="GO" id="GO:0006281">
    <property type="term" value="P:DNA repair"/>
    <property type="evidence" value="ECO:0007669"/>
    <property type="project" value="TreeGrafter"/>
</dbReference>
<reference evidence="12" key="1">
    <citation type="submission" date="2020-10" db="EMBL/GenBank/DDBJ databases">
        <authorList>
            <person name="Gilroy R."/>
        </authorList>
    </citation>
    <scope>NUCLEOTIDE SEQUENCE</scope>
    <source>
        <strain evidence="12">10532</strain>
    </source>
</reference>
<dbReference type="PANTHER" id="PTHR13710:SF105">
    <property type="entry name" value="ATP-DEPENDENT DNA HELICASE Q1"/>
    <property type="match status" value="1"/>
</dbReference>
<dbReference type="PROSITE" id="PS51194">
    <property type="entry name" value="HELICASE_CTER"/>
    <property type="match status" value="1"/>
</dbReference>
<dbReference type="GO" id="GO:0043590">
    <property type="term" value="C:bacterial nucleoid"/>
    <property type="evidence" value="ECO:0007669"/>
    <property type="project" value="TreeGrafter"/>
</dbReference>
<keyword evidence="7" id="KW-0413">Isomerase</keyword>
<comment type="catalytic activity">
    <reaction evidence="8">
        <text>Couples ATP hydrolysis with the unwinding of duplex DNA by translocating in the 3'-5' direction.</text>
        <dbReference type="EC" id="5.6.2.4"/>
    </reaction>
</comment>
<evidence type="ECO:0000259" key="10">
    <source>
        <dbReference type="PROSITE" id="PS51192"/>
    </source>
</evidence>
<dbReference type="GO" id="GO:0005524">
    <property type="term" value="F:ATP binding"/>
    <property type="evidence" value="ECO:0007669"/>
    <property type="project" value="UniProtKB-KW"/>
</dbReference>
<evidence type="ECO:0000256" key="2">
    <source>
        <dbReference type="ARBA" id="ARBA00022741"/>
    </source>
</evidence>
<reference evidence="12" key="2">
    <citation type="journal article" date="2021" name="PeerJ">
        <title>Extensive microbial diversity within the chicken gut microbiome revealed by metagenomics and culture.</title>
        <authorList>
            <person name="Gilroy R."/>
            <person name="Ravi A."/>
            <person name="Getino M."/>
            <person name="Pursley I."/>
            <person name="Horton D.L."/>
            <person name="Alikhan N.F."/>
            <person name="Baker D."/>
            <person name="Gharbi K."/>
            <person name="Hall N."/>
            <person name="Watson M."/>
            <person name="Adriaenssens E.M."/>
            <person name="Foster-Nyarko E."/>
            <person name="Jarju S."/>
            <person name="Secka A."/>
            <person name="Antonio M."/>
            <person name="Oren A."/>
            <person name="Chaudhuri R.R."/>
            <person name="La Ragione R."/>
            <person name="Hildebrand F."/>
            <person name="Pallen M.J."/>
        </authorList>
    </citation>
    <scope>NUCLEOTIDE SEQUENCE</scope>
    <source>
        <strain evidence="12">10532</strain>
    </source>
</reference>
<dbReference type="EC" id="5.6.2.4" evidence="9"/>
<dbReference type="InterPro" id="IPR011545">
    <property type="entry name" value="DEAD/DEAH_box_helicase_dom"/>
</dbReference>
<evidence type="ECO:0000256" key="4">
    <source>
        <dbReference type="ARBA" id="ARBA00022806"/>
    </source>
</evidence>
<dbReference type="SMART" id="SM00487">
    <property type="entry name" value="DEXDc"/>
    <property type="match status" value="1"/>
</dbReference>